<comment type="similarity">
    <text evidence="2">Belongs to the major facilitator superfamily. Proton-dependent oligopeptide transporter (POT/PTR) (TC 2.A.17) family.</text>
</comment>
<feature type="region of interest" description="Disordered" evidence="6">
    <location>
        <begin position="628"/>
        <end position="744"/>
    </location>
</feature>
<dbReference type="Gene3D" id="1.20.1250.20">
    <property type="entry name" value="MFS general substrate transporter like domains"/>
    <property type="match status" value="1"/>
</dbReference>
<feature type="transmembrane region" description="Helical" evidence="7">
    <location>
        <begin position="547"/>
        <end position="572"/>
    </location>
</feature>
<feature type="compositionally biased region" description="Polar residues" evidence="6">
    <location>
        <begin position="705"/>
        <end position="719"/>
    </location>
</feature>
<feature type="transmembrane region" description="Helical" evidence="7">
    <location>
        <begin position="509"/>
        <end position="535"/>
    </location>
</feature>
<dbReference type="InterPro" id="IPR036259">
    <property type="entry name" value="MFS_trans_sf"/>
</dbReference>
<dbReference type="PANTHER" id="PTHR11654">
    <property type="entry name" value="OLIGOPEPTIDE TRANSPORTER-RELATED"/>
    <property type="match status" value="1"/>
</dbReference>
<feature type="transmembrane region" description="Helical" evidence="7">
    <location>
        <begin position="223"/>
        <end position="244"/>
    </location>
</feature>
<proteinExistence type="inferred from homology"/>
<dbReference type="SUPFAM" id="SSF103473">
    <property type="entry name" value="MFS general substrate transporter"/>
    <property type="match status" value="1"/>
</dbReference>
<feature type="transmembrane region" description="Helical" evidence="7">
    <location>
        <begin position="109"/>
        <end position="130"/>
    </location>
</feature>
<feature type="transmembrane region" description="Helical" evidence="7">
    <location>
        <begin position="592"/>
        <end position="610"/>
    </location>
</feature>
<feature type="transmembrane region" description="Helical" evidence="7">
    <location>
        <begin position="137"/>
        <end position="159"/>
    </location>
</feature>
<feature type="transmembrane region" description="Helical" evidence="7">
    <location>
        <begin position="386"/>
        <end position="405"/>
    </location>
</feature>
<evidence type="ECO:0000256" key="1">
    <source>
        <dbReference type="ARBA" id="ARBA00004141"/>
    </source>
</evidence>
<keyword evidence="9" id="KW-1185">Reference proteome</keyword>
<keyword evidence="5 7" id="KW-0472">Membrane</keyword>
<feature type="transmembrane region" description="Helical" evidence="7">
    <location>
        <begin position="425"/>
        <end position="446"/>
    </location>
</feature>
<gene>
    <name evidence="8" type="ORF">CSSPTR1EN2_LOCUS5627</name>
</gene>
<dbReference type="Proteomes" id="UP001497512">
    <property type="component" value="Chromosome 13"/>
</dbReference>
<keyword evidence="3 7" id="KW-0812">Transmembrane</keyword>
<dbReference type="CDD" id="cd17351">
    <property type="entry name" value="MFS_NPF"/>
    <property type="match status" value="1"/>
</dbReference>
<keyword evidence="4 7" id="KW-1133">Transmembrane helix</keyword>
<evidence type="ECO:0000256" key="4">
    <source>
        <dbReference type="ARBA" id="ARBA00022989"/>
    </source>
</evidence>
<dbReference type="InterPro" id="IPR000109">
    <property type="entry name" value="POT_fam"/>
</dbReference>
<protein>
    <submittedName>
        <fullName evidence="8">Uncharacterized protein</fullName>
    </submittedName>
</protein>
<feature type="transmembrane region" description="Helical" evidence="7">
    <location>
        <begin position="250"/>
        <end position="275"/>
    </location>
</feature>
<dbReference type="Pfam" id="PF00854">
    <property type="entry name" value="PTR2"/>
    <property type="match status" value="1"/>
</dbReference>
<evidence type="ECO:0000256" key="5">
    <source>
        <dbReference type="ARBA" id="ARBA00023136"/>
    </source>
</evidence>
<feature type="transmembrane region" description="Helical" evidence="7">
    <location>
        <begin position="179"/>
        <end position="203"/>
    </location>
</feature>
<evidence type="ECO:0000256" key="2">
    <source>
        <dbReference type="ARBA" id="ARBA00005982"/>
    </source>
</evidence>
<accession>A0ABP0TRV1</accession>
<reference evidence="8" key="1">
    <citation type="submission" date="2024-02" db="EMBL/GenBank/DDBJ databases">
        <authorList>
            <consortium name="ELIXIR-Norway"/>
            <consortium name="Elixir Norway"/>
        </authorList>
    </citation>
    <scope>NUCLEOTIDE SEQUENCE</scope>
</reference>
<organism evidence="8 9">
    <name type="scientific">Sphagnum troendelagicum</name>
    <dbReference type="NCBI Taxonomy" id="128251"/>
    <lineage>
        <taxon>Eukaryota</taxon>
        <taxon>Viridiplantae</taxon>
        <taxon>Streptophyta</taxon>
        <taxon>Embryophyta</taxon>
        <taxon>Bryophyta</taxon>
        <taxon>Sphagnophytina</taxon>
        <taxon>Sphagnopsida</taxon>
        <taxon>Sphagnales</taxon>
        <taxon>Sphagnaceae</taxon>
        <taxon>Sphagnum</taxon>
    </lineage>
</organism>
<name>A0ABP0TRV1_9BRYO</name>
<evidence type="ECO:0000256" key="3">
    <source>
        <dbReference type="ARBA" id="ARBA00022692"/>
    </source>
</evidence>
<feature type="transmembrane region" description="Helical" evidence="7">
    <location>
        <begin position="467"/>
        <end position="489"/>
    </location>
</feature>
<evidence type="ECO:0000313" key="8">
    <source>
        <dbReference type="EMBL" id="CAK9200878.1"/>
    </source>
</evidence>
<evidence type="ECO:0000256" key="6">
    <source>
        <dbReference type="SAM" id="MobiDB-lite"/>
    </source>
</evidence>
<feature type="compositionally biased region" description="Low complexity" evidence="6">
    <location>
        <begin position="735"/>
        <end position="744"/>
    </location>
</feature>
<evidence type="ECO:0000313" key="9">
    <source>
        <dbReference type="Proteomes" id="UP001497512"/>
    </source>
</evidence>
<evidence type="ECO:0000256" key="7">
    <source>
        <dbReference type="SAM" id="Phobius"/>
    </source>
</evidence>
<dbReference type="EMBL" id="OZ019905">
    <property type="protein sequence ID" value="CAK9200878.1"/>
    <property type="molecule type" value="Genomic_DNA"/>
</dbReference>
<feature type="transmembrane region" description="Helical" evidence="7">
    <location>
        <begin position="68"/>
        <end position="89"/>
    </location>
</feature>
<sequence>MAYCTPGCGIPFLHGGSRKGFLDVAAVPEQGLGYKEAAMMNSTITEDGSVDFKGRPADKSATGGWKTAPFIFATAMFEMIVNLGIAFNLNSYLSGPMHISNKLASQYTTSYWGTSFMTSLIGGFISDTYLGRFWTSVLASVIELLGIVLVVISATVPSLKPNCPQTDFSCPPFTGTKGYSVFMVGLYIIGLGTGMLRPCLAAFGADQFDLDDPQESKKIRSYFNWLFFSISVGAFIAITAVIYVAENVSWPWGFGMVGFAMLCSTLSLLAGIFLYRHQTAKGSPLTRMAQVVVASLRKRKVAAPADSSALFEVNDTENNVLAEVEPTLKRHHSLPHTKGMHLLDRAAVVEESQTGTGPASLNIDPWRLCTVTQVEEVKSILRCIPVALANMLVFSVVAQMQTWFVNQGYTMKRHLGPHFSVPPPSLSAVAIVVVLIEIAIYDRWFVPLVRKYTGHSHGITHLQRIGIGMFLSAISMACAAVVETIRLHIAHKHGIQNDPDPRAVVPMSIFWLLPQWILVSSAELFSYVGLLEFFWSQTPMEMRSLGASFSFLSISLGFFQSGAMIAGVNSVSKSSNGGWLADSNLNKNHLNYFYIVLMVASVLNFGPFFLSTTMYRYVKFARAPSTRARSSDNKANSGGGGGGATDPLDSAPSAPPNEEADFLARSGSRTPLRTADAVSFNERSNATRPPPIVHDAIVSPLRSPRSGNSPLRSPTTASILASPLFSPRGNYSSPTTTAAAAGGY</sequence>
<comment type="subcellular location">
    <subcellularLocation>
        <location evidence="1">Membrane</location>
        <topology evidence="1">Multi-pass membrane protein</topology>
    </subcellularLocation>
</comment>